<organism evidence="2 3">
    <name type="scientific">Ureibacillus terrenus</name>
    <dbReference type="NCBI Taxonomy" id="118246"/>
    <lineage>
        <taxon>Bacteria</taxon>
        <taxon>Bacillati</taxon>
        <taxon>Bacillota</taxon>
        <taxon>Bacilli</taxon>
        <taxon>Bacillales</taxon>
        <taxon>Caryophanaceae</taxon>
        <taxon>Ureibacillus</taxon>
    </lineage>
</organism>
<reference evidence="2 3" key="1">
    <citation type="submission" date="2019-06" db="EMBL/GenBank/DDBJ databases">
        <title>Genome sequence of Ureibacillus terrenus.</title>
        <authorList>
            <person name="Maclea K.S."/>
            <person name="Simoes M."/>
        </authorList>
    </citation>
    <scope>NUCLEOTIDE SEQUENCE [LARGE SCALE GENOMIC DNA]</scope>
    <source>
        <strain evidence="2 3">ATCC BAA-384</strain>
    </source>
</reference>
<feature type="transmembrane region" description="Helical" evidence="1">
    <location>
        <begin position="56"/>
        <end position="75"/>
    </location>
</feature>
<dbReference type="EMBL" id="VIGD01000007">
    <property type="protein sequence ID" value="TQE91125.1"/>
    <property type="molecule type" value="Genomic_DNA"/>
</dbReference>
<dbReference type="InterPro" id="IPR007563">
    <property type="entry name" value="DUF554"/>
</dbReference>
<dbReference type="PANTHER" id="PTHR36111:SF2">
    <property type="entry name" value="INNER MEMBRANE PROTEIN"/>
    <property type="match status" value="1"/>
</dbReference>
<keyword evidence="1" id="KW-0812">Transmembrane</keyword>
<keyword evidence="1" id="KW-1133">Transmembrane helix</keyword>
<feature type="transmembrane region" description="Helical" evidence="1">
    <location>
        <begin position="96"/>
        <end position="119"/>
    </location>
</feature>
<dbReference type="PANTHER" id="PTHR36111">
    <property type="entry name" value="INNER MEMBRANE PROTEIN-RELATED"/>
    <property type="match status" value="1"/>
</dbReference>
<evidence type="ECO:0000313" key="2">
    <source>
        <dbReference type="EMBL" id="TQE91125.1"/>
    </source>
</evidence>
<gene>
    <name evidence="2" type="ORF">FKZ59_07255</name>
</gene>
<dbReference type="OrthoDB" id="9797976at2"/>
<proteinExistence type="predicted"/>
<feature type="transmembrane region" description="Helical" evidence="1">
    <location>
        <begin position="131"/>
        <end position="153"/>
    </location>
</feature>
<evidence type="ECO:0000313" key="3">
    <source>
        <dbReference type="Proteomes" id="UP000315753"/>
    </source>
</evidence>
<feature type="transmembrane region" description="Helical" evidence="1">
    <location>
        <begin position="33"/>
        <end position="50"/>
    </location>
</feature>
<dbReference type="RefSeq" id="WP_141602108.1">
    <property type="nucleotide sequence ID" value="NZ_VIGD01000007.1"/>
</dbReference>
<name>A0A540V2Z5_9BACL</name>
<comment type="caution">
    <text evidence="2">The sequence shown here is derived from an EMBL/GenBank/DDBJ whole genome shotgun (WGS) entry which is preliminary data.</text>
</comment>
<feature type="transmembrane region" description="Helical" evidence="1">
    <location>
        <begin position="185"/>
        <end position="206"/>
    </location>
</feature>
<keyword evidence="3" id="KW-1185">Reference proteome</keyword>
<protein>
    <submittedName>
        <fullName evidence="2">DUF554 domain-containing protein</fullName>
    </submittedName>
</protein>
<dbReference type="AlphaFoldDB" id="A0A540V2Z5"/>
<accession>A0A540V2Z5</accession>
<evidence type="ECO:0000256" key="1">
    <source>
        <dbReference type="SAM" id="Phobius"/>
    </source>
</evidence>
<feature type="transmembrane region" description="Helical" evidence="1">
    <location>
        <begin position="213"/>
        <end position="233"/>
    </location>
</feature>
<keyword evidence="1" id="KW-0472">Membrane</keyword>
<sequence length="234" mass="24816">MILFGTVMNAILIMIGSIIGRFLGNMPEKMKSTVLSIIGLAVAMLGIQMGMETGNFIILIISLVVGAVIGEWIDLDTLFNRFGKWVESKIAAEGSNNIVEGFITASLIFVIGSMGVIGAMDSGLRNDHDVLIMKGIIDGFTAIILTSTLGMGVMLSAFPVLIYEGIIALFSGLISKYIPEEALNLFIQEMTATGGVMIFAIGLNIAGLTKIRVANLLPGIAVVAVMVGLMFPLQ</sequence>
<dbReference type="Pfam" id="PF04474">
    <property type="entry name" value="DUF554"/>
    <property type="match status" value="1"/>
</dbReference>
<feature type="transmembrane region" description="Helical" evidence="1">
    <location>
        <begin position="6"/>
        <end position="24"/>
    </location>
</feature>
<dbReference type="Proteomes" id="UP000315753">
    <property type="component" value="Unassembled WGS sequence"/>
</dbReference>